<reference evidence="1 2" key="1">
    <citation type="submission" date="2019-11" db="EMBL/GenBank/DDBJ databases">
        <title>Whole genome sequence of Oryza granulata.</title>
        <authorList>
            <person name="Li W."/>
        </authorList>
    </citation>
    <scope>NUCLEOTIDE SEQUENCE [LARGE SCALE GENOMIC DNA]</scope>
    <source>
        <strain evidence="2">cv. Menghai</strain>
        <tissue evidence="1">Leaf</tissue>
    </source>
</reference>
<dbReference type="OrthoDB" id="696554at2759"/>
<dbReference type="EMBL" id="SPHZ02000008">
    <property type="protein sequence ID" value="KAF0903371.1"/>
    <property type="molecule type" value="Genomic_DNA"/>
</dbReference>
<keyword evidence="2" id="KW-1185">Reference proteome</keyword>
<accession>A0A6G1CTG9</accession>
<evidence type="ECO:0000313" key="2">
    <source>
        <dbReference type="Proteomes" id="UP000479710"/>
    </source>
</evidence>
<gene>
    <name evidence="1" type="ORF">E2562_026920</name>
</gene>
<dbReference type="AlphaFoldDB" id="A0A6G1CTG9"/>
<comment type="caution">
    <text evidence="1">The sequence shown here is derived from an EMBL/GenBank/DDBJ whole genome shotgun (WGS) entry which is preliminary data.</text>
</comment>
<dbReference type="Proteomes" id="UP000479710">
    <property type="component" value="Unassembled WGS sequence"/>
</dbReference>
<organism evidence="1 2">
    <name type="scientific">Oryza meyeriana var. granulata</name>
    <dbReference type="NCBI Taxonomy" id="110450"/>
    <lineage>
        <taxon>Eukaryota</taxon>
        <taxon>Viridiplantae</taxon>
        <taxon>Streptophyta</taxon>
        <taxon>Embryophyta</taxon>
        <taxon>Tracheophyta</taxon>
        <taxon>Spermatophyta</taxon>
        <taxon>Magnoliopsida</taxon>
        <taxon>Liliopsida</taxon>
        <taxon>Poales</taxon>
        <taxon>Poaceae</taxon>
        <taxon>BOP clade</taxon>
        <taxon>Oryzoideae</taxon>
        <taxon>Oryzeae</taxon>
        <taxon>Oryzinae</taxon>
        <taxon>Oryza</taxon>
        <taxon>Oryza meyeriana</taxon>
    </lineage>
</organism>
<evidence type="ECO:0000313" key="1">
    <source>
        <dbReference type="EMBL" id="KAF0903371.1"/>
    </source>
</evidence>
<proteinExistence type="predicted"/>
<protein>
    <submittedName>
        <fullName evidence="1">Uncharacterized protein</fullName>
    </submittedName>
</protein>
<sequence>MTDEQWRTLVAKWSSAKNMSTMQAMMEEPVAEGEAPRTSAEVVAKVLSQESSNTTFLKNTGIESSSKKSEEIDALKKKVYVADEALSEIKRNFAEFKQHQDENNGFFDASMRYHGRQPIVF</sequence>
<name>A0A6G1CTG9_9ORYZ</name>